<dbReference type="GO" id="GO:0005524">
    <property type="term" value="F:ATP binding"/>
    <property type="evidence" value="ECO:0007669"/>
    <property type="project" value="UniProtKB-KW"/>
</dbReference>
<sequence>MSPYHALFVDLESDTNPHDNCRQLFRLVENIFSENKLSSQTITFFPPWPVSAIPDLIFMRSSMKISSLDLVHHLRKHWNQAVIYGFFCAKNFDSAEIFQSLASGMDDFFLCTITQKEFLLRLQRLIVWTKQAVNTAPLETVKRIFNHKQLIGKSPSFLNVIEKIPHLALSDAPVLVLGETGTGKELFTRAIHYNSQRHGRPFIPVNCGALPDQLFESEVFGHVKGAFTDASSEKKGLIAEAEGGTIFLDEVDTLSPSAQIKLLRFIQEFEYRPLGSSKSKVADVRLIAATNADLREKVKTKTFREDLYYRLNILKLHIPPLRERMEDIPLLVDFFLEHYALQYRRVKPRISPSAMQKLLAYSWPGNVRELEGVIQQSMVLCLATILQPDNINLSLPLQKDASGDHTFQGAKKQIVVQFERGYLVDLLAKQQGNITKAAKVAGLDRRAFQRLIKKYGIERNTFSVKNVP</sequence>
<accession>A0A0M2UVQ1</accession>
<evidence type="ECO:0000256" key="1">
    <source>
        <dbReference type="ARBA" id="ARBA00022741"/>
    </source>
</evidence>
<dbReference type="SUPFAM" id="SSF46689">
    <property type="entry name" value="Homeodomain-like"/>
    <property type="match status" value="1"/>
</dbReference>
<dbReference type="PROSITE" id="PS00676">
    <property type="entry name" value="SIGMA54_INTERACT_2"/>
    <property type="match status" value="1"/>
</dbReference>
<keyword evidence="1" id="KW-0547">Nucleotide-binding</keyword>
<dbReference type="PROSITE" id="PS50045">
    <property type="entry name" value="SIGMA54_INTERACT_4"/>
    <property type="match status" value="1"/>
</dbReference>
<dbReference type="SMART" id="SM00382">
    <property type="entry name" value="AAA"/>
    <property type="match status" value="1"/>
</dbReference>
<dbReference type="InterPro" id="IPR009057">
    <property type="entry name" value="Homeodomain-like_sf"/>
</dbReference>
<protein>
    <submittedName>
        <fullName evidence="6">Transcriptional regulator</fullName>
    </submittedName>
</protein>
<reference evidence="6 7" key="1">
    <citation type="journal article" date="2013" name="BMC Microbiol.">
        <title>Identification of the type II cytochrome c maturation pathway in anammox bacteria by comparative genomics.</title>
        <authorList>
            <person name="Ferousi C."/>
            <person name="Speth D.R."/>
            <person name="Reimann J."/>
            <person name="Op den Camp H.J."/>
            <person name="Allen J.W."/>
            <person name="Keltjens J.T."/>
            <person name="Jetten M.S."/>
        </authorList>
    </citation>
    <scope>NUCLEOTIDE SEQUENCE [LARGE SCALE GENOMIC DNA]</scope>
    <source>
        <strain evidence="6">RU1</strain>
    </source>
</reference>
<dbReference type="Gene3D" id="1.10.8.60">
    <property type="match status" value="1"/>
</dbReference>
<dbReference type="InterPro" id="IPR003593">
    <property type="entry name" value="AAA+_ATPase"/>
</dbReference>
<dbReference type="InterPro" id="IPR002197">
    <property type="entry name" value="HTH_Fis"/>
</dbReference>
<dbReference type="Pfam" id="PF25601">
    <property type="entry name" value="AAA_lid_14"/>
    <property type="match status" value="1"/>
</dbReference>
<dbReference type="InterPro" id="IPR058031">
    <property type="entry name" value="AAA_lid_NorR"/>
</dbReference>
<feature type="domain" description="Sigma-54 factor interaction" evidence="5">
    <location>
        <begin position="150"/>
        <end position="379"/>
    </location>
</feature>
<dbReference type="SUPFAM" id="SSF52540">
    <property type="entry name" value="P-loop containing nucleoside triphosphate hydrolases"/>
    <property type="match status" value="1"/>
</dbReference>
<dbReference type="PANTHER" id="PTHR32071">
    <property type="entry name" value="TRANSCRIPTIONAL REGULATORY PROTEIN"/>
    <property type="match status" value="1"/>
</dbReference>
<name>A0A0M2UVQ1_9BACT</name>
<evidence type="ECO:0000256" key="4">
    <source>
        <dbReference type="ARBA" id="ARBA00023163"/>
    </source>
</evidence>
<keyword evidence="3" id="KW-0805">Transcription regulation</keyword>
<dbReference type="Pfam" id="PF02954">
    <property type="entry name" value="HTH_8"/>
    <property type="match status" value="1"/>
</dbReference>
<keyword evidence="4" id="KW-0804">Transcription</keyword>
<dbReference type="Pfam" id="PF00158">
    <property type="entry name" value="Sigma54_activat"/>
    <property type="match status" value="1"/>
</dbReference>
<dbReference type="InterPro" id="IPR025943">
    <property type="entry name" value="Sigma_54_int_dom_ATP-bd_2"/>
</dbReference>
<dbReference type="GO" id="GO:0043565">
    <property type="term" value="F:sequence-specific DNA binding"/>
    <property type="evidence" value="ECO:0007669"/>
    <property type="project" value="InterPro"/>
</dbReference>
<dbReference type="CDD" id="cd00009">
    <property type="entry name" value="AAA"/>
    <property type="match status" value="1"/>
</dbReference>
<dbReference type="SUPFAM" id="SSF52172">
    <property type="entry name" value="CheY-like"/>
    <property type="match status" value="1"/>
</dbReference>
<evidence type="ECO:0000256" key="3">
    <source>
        <dbReference type="ARBA" id="ARBA00023015"/>
    </source>
</evidence>
<comment type="caution">
    <text evidence="6">The sequence shown here is derived from an EMBL/GenBank/DDBJ whole genome shotgun (WGS) entry which is preliminary data.</text>
</comment>
<gene>
    <name evidence="6" type="ORF">BROFUL_02247</name>
</gene>
<dbReference type="AlphaFoldDB" id="A0A0M2UVQ1"/>
<organism evidence="6 7">
    <name type="scientific">Candidatus Brocadia fulgida</name>
    <dbReference type="NCBI Taxonomy" id="380242"/>
    <lineage>
        <taxon>Bacteria</taxon>
        <taxon>Pseudomonadati</taxon>
        <taxon>Planctomycetota</taxon>
        <taxon>Candidatus Brocadiia</taxon>
        <taxon>Candidatus Brocadiales</taxon>
        <taxon>Candidatus Brocadiaceae</taxon>
        <taxon>Candidatus Brocadia</taxon>
    </lineage>
</organism>
<dbReference type="Gene3D" id="3.40.50.300">
    <property type="entry name" value="P-loop containing nucleotide triphosphate hydrolases"/>
    <property type="match status" value="1"/>
</dbReference>
<keyword evidence="2" id="KW-0067">ATP-binding</keyword>
<dbReference type="InterPro" id="IPR027417">
    <property type="entry name" value="P-loop_NTPase"/>
</dbReference>
<dbReference type="GO" id="GO:0006355">
    <property type="term" value="P:regulation of DNA-templated transcription"/>
    <property type="evidence" value="ECO:0007669"/>
    <property type="project" value="InterPro"/>
</dbReference>
<dbReference type="InterPro" id="IPR011006">
    <property type="entry name" value="CheY-like_superfamily"/>
</dbReference>
<dbReference type="InterPro" id="IPR025662">
    <property type="entry name" value="Sigma_54_int_dom_ATP-bd_1"/>
</dbReference>
<dbReference type="PRINTS" id="PR01590">
    <property type="entry name" value="HTHFIS"/>
</dbReference>
<dbReference type="InterPro" id="IPR002078">
    <property type="entry name" value="Sigma_54_int"/>
</dbReference>
<dbReference type="Proteomes" id="UP000034954">
    <property type="component" value="Unassembled WGS sequence"/>
</dbReference>
<dbReference type="EMBL" id="LAQJ01000222">
    <property type="protein sequence ID" value="KKO19066.1"/>
    <property type="molecule type" value="Genomic_DNA"/>
</dbReference>
<dbReference type="PROSITE" id="PS00675">
    <property type="entry name" value="SIGMA54_INTERACT_1"/>
    <property type="match status" value="1"/>
</dbReference>
<keyword evidence="7" id="KW-1185">Reference proteome</keyword>
<dbReference type="Gene3D" id="1.10.10.60">
    <property type="entry name" value="Homeodomain-like"/>
    <property type="match status" value="1"/>
</dbReference>
<proteinExistence type="predicted"/>
<evidence type="ECO:0000256" key="2">
    <source>
        <dbReference type="ARBA" id="ARBA00022840"/>
    </source>
</evidence>
<evidence type="ECO:0000259" key="5">
    <source>
        <dbReference type="PROSITE" id="PS50045"/>
    </source>
</evidence>
<evidence type="ECO:0000313" key="7">
    <source>
        <dbReference type="Proteomes" id="UP000034954"/>
    </source>
</evidence>
<dbReference type="FunFam" id="3.40.50.300:FF:000006">
    <property type="entry name" value="DNA-binding transcriptional regulator NtrC"/>
    <property type="match status" value="1"/>
</dbReference>
<evidence type="ECO:0000313" key="6">
    <source>
        <dbReference type="EMBL" id="KKO19066.1"/>
    </source>
</evidence>